<dbReference type="InterPro" id="IPR005790">
    <property type="entry name" value="DNA_polIII_delta"/>
</dbReference>
<dbReference type="Proteomes" id="UP000824014">
    <property type="component" value="Unassembled WGS sequence"/>
</dbReference>
<accession>A0A9D2DD71</accession>
<dbReference type="AlphaFoldDB" id="A0A9D2DD71"/>
<dbReference type="GO" id="GO:0009360">
    <property type="term" value="C:DNA polymerase III complex"/>
    <property type="evidence" value="ECO:0007669"/>
    <property type="project" value="InterPro"/>
</dbReference>
<feature type="domain" description="DNA polymerase III delta N-terminal" evidence="5">
    <location>
        <begin position="33"/>
        <end position="147"/>
    </location>
</feature>
<dbReference type="Gene3D" id="1.10.8.60">
    <property type="match status" value="1"/>
</dbReference>
<organism evidence="6 7">
    <name type="scientific">Candidatus Tidjanibacter faecipullorum</name>
    <dbReference type="NCBI Taxonomy" id="2838766"/>
    <lineage>
        <taxon>Bacteria</taxon>
        <taxon>Pseudomonadati</taxon>
        <taxon>Bacteroidota</taxon>
        <taxon>Bacteroidia</taxon>
        <taxon>Bacteroidales</taxon>
        <taxon>Rikenellaceae</taxon>
        <taxon>Tidjanibacter</taxon>
    </lineage>
</organism>
<dbReference type="InterPro" id="IPR010372">
    <property type="entry name" value="DNA_pol3_delta_N"/>
</dbReference>
<dbReference type="Pfam" id="PF06144">
    <property type="entry name" value="DNA_pol3_delta"/>
    <property type="match status" value="1"/>
</dbReference>
<dbReference type="SUPFAM" id="SSF52540">
    <property type="entry name" value="P-loop containing nucleoside triphosphate hydrolases"/>
    <property type="match status" value="1"/>
</dbReference>
<evidence type="ECO:0000256" key="4">
    <source>
        <dbReference type="ARBA" id="ARBA00022932"/>
    </source>
</evidence>
<comment type="caution">
    <text evidence="6">The sequence shown here is derived from an EMBL/GenBank/DDBJ whole genome shotgun (WGS) entry which is preliminary data.</text>
</comment>
<evidence type="ECO:0000256" key="1">
    <source>
        <dbReference type="ARBA" id="ARBA00022679"/>
    </source>
</evidence>
<dbReference type="PANTHER" id="PTHR34388">
    <property type="entry name" value="DNA POLYMERASE III SUBUNIT DELTA"/>
    <property type="match status" value="1"/>
</dbReference>
<keyword evidence="3" id="KW-0235">DNA replication</keyword>
<dbReference type="GO" id="GO:0003887">
    <property type="term" value="F:DNA-directed DNA polymerase activity"/>
    <property type="evidence" value="ECO:0007669"/>
    <property type="project" value="UniProtKB-KW"/>
</dbReference>
<evidence type="ECO:0000256" key="3">
    <source>
        <dbReference type="ARBA" id="ARBA00022705"/>
    </source>
</evidence>
<protein>
    <submittedName>
        <fullName evidence="6">DNA polymerase III subunit delta</fullName>
        <ecNumber evidence="6">2.7.7.7</ecNumber>
    </submittedName>
</protein>
<keyword evidence="1 6" id="KW-0808">Transferase</keyword>
<dbReference type="GO" id="GO:0003677">
    <property type="term" value="F:DNA binding"/>
    <property type="evidence" value="ECO:0007669"/>
    <property type="project" value="InterPro"/>
</dbReference>
<reference evidence="6" key="2">
    <citation type="submission" date="2021-04" db="EMBL/GenBank/DDBJ databases">
        <authorList>
            <person name="Gilroy R."/>
        </authorList>
    </citation>
    <scope>NUCLEOTIDE SEQUENCE</scope>
    <source>
        <strain evidence="6">ChiHjej11B10-19426</strain>
    </source>
</reference>
<sequence>MAKSSGKASFKDTTAGYDRLRSAIAAGQYAPLYLLMGEEGYFIDAIADQLAGSVLSPEERAFNQIVLYGKETDEGTIINFARQMPMMGRYEVIIVKEAQALRKPDTLALYTAAPSPSTILVLCFKGKSIDKRTQLYKQCAQKGEVLESVRPRDYEIAPWLGAFIKAKGYAIDADALAMLTDHLGTDIARIANELTKLLTRLPEETRRITARHIEDNIGISKEFNNFELTRAISDKNMARAMLIADHFRRNPKENPLTVTLSALFTHFQRIFIVNYKRWEYRHKGTPMPSDTELCALMKLPSPFFLNEYKQAADRYPNKKVFAIFGLLRECDMRSKGLGNGSADEGELLRELLLKIFLL</sequence>
<evidence type="ECO:0000256" key="2">
    <source>
        <dbReference type="ARBA" id="ARBA00022695"/>
    </source>
</evidence>
<dbReference type="InterPro" id="IPR027417">
    <property type="entry name" value="P-loop_NTPase"/>
</dbReference>
<reference evidence="6" key="1">
    <citation type="journal article" date="2021" name="PeerJ">
        <title>Extensive microbial diversity within the chicken gut microbiome revealed by metagenomics and culture.</title>
        <authorList>
            <person name="Gilroy R."/>
            <person name="Ravi A."/>
            <person name="Getino M."/>
            <person name="Pursley I."/>
            <person name="Horton D.L."/>
            <person name="Alikhan N.F."/>
            <person name="Baker D."/>
            <person name="Gharbi K."/>
            <person name="Hall N."/>
            <person name="Watson M."/>
            <person name="Adriaenssens E.M."/>
            <person name="Foster-Nyarko E."/>
            <person name="Jarju S."/>
            <person name="Secka A."/>
            <person name="Antonio M."/>
            <person name="Oren A."/>
            <person name="Chaudhuri R.R."/>
            <person name="La Ragione R."/>
            <person name="Hildebrand F."/>
            <person name="Pallen M.J."/>
        </authorList>
    </citation>
    <scope>NUCLEOTIDE SEQUENCE</scope>
    <source>
        <strain evidence="6">ChiHjej11B10-19426</strain>
    </source>
</reference>
<evidence type="ECO:0000313" key="6">
    <source>
        <dbReference type="EMBL" id="HIZ14886.1"/>
    </source>
</evidence>
<keyword evidence="4" id="KW-0239">DNA-directed DNA polymerase</keyword>
<name>A0A9D2DD71_9BACT</name>
<gene>
    <name evidence="6" type="primary">holA</name>
    <name evidence="6" type="ORF">H9816_03105</name>
</gene>
<evidence type="ECO:0000313" key="7">
    <source>
        <dbReference type="Proteomes" id="UP000824014"/>
    </source>
</evidence>
<proteinExistence type="predicted"/>
<dbReference type="EC" id="2.7.7.7" evidence="6"/>
<dbReference type="EMBL" id="DXCC01000008">
    <property type="protein sequence ID" value="HIZ14886.1"/>
    <property type="molecule type" value="Genomic_DNA"/>
</dbReference>
<dbReference type="GO" id="GO:0006261">
    <property type="term" value="P:DNA-templated DNA replication"/>
    <property type="evidence" value="ECO:0007669"/>
    <property type="project" value="TreeGrafter"/>
</dbReference>
<keyword evidence="2 6" id="KW-0548">Nucleotidyltransferase</keyword>
<evidence type="ECO:0000259" key="5">
    <source>
        <dbReference type="Pfam" id="PF06144"/>
    </source>
</evidence>
<dbReference type="Gene3D" id="3.40.50.300">
    <property type="entry name" value="P-loop containing nucleotide triphosphate hydrolases"/>
    <property type="match status" value="1"/>
</dbReference>
<dbReference type="PANTHER" id="PTHR34388:SF1">
    <property type="entry name" value="DNA POLYMERASE III SUBUNIT DELTA"/>
    <property type="match status" value="1"/>
</dbReference>
<dbReference type="NCBIfam" id="TIGR01128">
    <property type="entry name" value="holA"/>
    <property type="match status" value="1"/>
</dbReference>
<dbReference type="Gene3D" id="1.20.272.10">
    <property type="match status" value="1"/>
</dbReference>